<dbReference type="PANTHER" id="PTHR10846:SF8">
    <property type="entry name" value="INNER MEMBRANE PROTEIN YRBG"/>
    <property type="match status" value="1"/>
</dbReference>
<dbReference type="Pfam" id="PF01699">
    <property type="entry name" value="Na_Ca_ex"/>
    <property type="match status" value="2"/>
</dbReference>
<reference evidence="7 8" key="1">
    <citation type="journal article" date="2014" name="Int. J. Syst. Evol. Microbiol.">
        <title>Phaeodactylibacter xiamenensis gen. nov., sp. nov., a member of the family Saprospiraceae isolated from the marine alga Phaeodactylum tricornutum.</title>
        <authorList>
            <person name="Chen Z.Jr."/>
            <person name="Lei X."/>
            <person name="Lai Q."/>
            <person name="Li Y."/>
            <person name="Zhang B."/>
            <person name="Zhang J."/>
            <person name="Zhang H."/>
            <person name="Yang L."/>
            <person name="Zheng W."/>
            <person name="Tian Y."/>
            <person name="Yu Z."/>
            <person name="Xu H.Jr."/>
            <person name="Zheng T."/>
        </authorList>
    </citation>
    <scope>NUCLEOTIDE SEQUENCE [LARGE SCALE GENOMIC DNA]</scope>
    <source>
        <strain evidence="7 8">KD52</strain>
    </source>
</reference>
<feature type="transmembrane region" description="Helical" evidence="5">
    <location>
        <begin position="167"/>
        <end position="189"/>
    </location>
</feature>
<dbReference type="NCBIfam" id="TIGR00367">
    <property type="entry name" value="calcium/sodium antiporter"/>
    <property type="match status" value="1"/>
</dbReference>
<dbReference type="InterPro" id="IPR004481">
    <property type="entry name" value="K/Na/Ca-exchanger"/>
</dbReference>
<feature type="transmembrane region" description="Helical" evidence="5">
    <location>
        <begin position="33"/>
        <end position="51"/>
    </location>
</feature>
<dbReference type="GO" id="GO:0005262">
    <property type="term" value="F:calcium channel activity"/>
    <property type="evidence" value="ECO:0007669"/>
    <property type="project" value="TreeGrafter"/>
</dbReference>
<dbReference type="PANTHER" id="PTHR10846">
    <property type="entry name" value="SODIUM/POTASSIUM/CALCIUM EXCHANGER"/>
    <property type="match status" value="1"/>
</dbReference>
<evidence type="ECO:0000259" key="6">
    <source>
        <dbReference type="Pfam" id="PF01699"/>
    </source>
</evidence>
<dbReference type="InterPro" id="IPR004837">
    <property type="entry name" value="NaCa_Exmemb"/>
</dbReference>
<name>A0A098S8N5_9BACT</name>
<dbReference type="GO" id="GO:0006874">
    <property type="term" value="P:intracellular calcium ion homeostasis"/>
    <property type="evidence" value="ECO:0007669"/>
    <property type="project" value="TreeGrafter"/>
</dbReference>
<dbReference type="GO" id="GO:0008273">
    <property type="term" value="F:calcium, potassium:sodium antiporter activity"/>
    <property type="evidence" value="ECO:0007669"/>
    <property type="project" value="TreeGrafter"/>
</dbReference>
<evidence type="ECO:0000313" key="7">
    <source>
        <dbReference type="EMBL" id="KGE88899.1"/>
    </source>
</evidence>
<keyword evidence="4 5" id="KW-0472">Membrane</keyword>
<protein>
    <recommendedName>
        <fullName evidence="6">Sodium/calcium exchanger membrane region domain-containing protein</fullName>
    </recommendedName>
</protein>
<comment type="subcellular location">
    <subcellularLocation>
        <location evidence="1">Membrane</location>
        <topology evidence="1">Multi-pass membrane protein</topology>
    </subcellularLocation>
</comment>
<feature type="transmembrane region" description="Helical" evidence="5">
    <location>
        <begin position="128"/>
        <end position="146"/>
    </location>
</feature>
<dbReference type="STRING" id="1524460.IX84_06225"/>
<feature type="domain" description="Sodium/calcium exchanger membrane region" evidence="6">
    <location>
        <begin position="7"/>
        <end position="148"/>
    </location>
</feature>
<evidence type="ECO:0000256" key="5">
    <source>
        <dbReference type="SAM" id="Phobius"/>
    </source>
</evidence>
<evidence type="ECO:0000256" key="1">
    <source>
        <dbReference type="ARBA" id="ARBA00004141"/>
    </source>
</evidence>
<evidence type="ECO:0000313" key="8">
    <source>
        <dbReference type="Proteomes" id="UP000029736"/>
    </source>
</evidence>
<organism evidence="7 8">
    <name type="scientific">Phaeodactylibacter xiamenensis</name>
    <dbReference type="NCBI Taxonomy" id="1524460"/>
    <lineage>
        <taxon>Bacteria</taxon>
        <taxon>Pseudomonadati</taxon>
        <taxon>Bacteroidota</taxon>
        <taxon>Saprospiria</taxon>
        <taxon>Saprospirales</taxon>
        <taxon>Haliscomenobacteraceae</taxon>
        <taxon>Phaeodactylibacter</taxon>
    </lineage>
</organism>
<keyword evidence="3 5" id="KW-1133">Transmembrane helix</keyword>
<evidence type="ECO:0000256" key="2">
    <source>
        <dbReference type="ARBA" id="ARBA00022692"/>
    </source>
</evidence>
<evidence type="ECO:0000256" key="3">
    <source>
        <dbReference type="ARBA" id="ARBA00022989"/>
    </source>
</evidence>
<dbReference type="Gene3D" id="1.20.1420.30">
    <property type="entry name" value="NCX, central ion-binding region"/>
    <property type="match status" value="1"/>
</dbReference>
<feature type="transmembrane region" description="Helical" evidence="5">
    <location>
        <begin position="102"/>
        <end position="122"/>
    </location>
</feature>
<dbReference type="InterPro" id="IPR044880">
    <property type="entry name" value="NCX_ion-bd_dom_sf"/>
</dbReference>
<evidence type="ECO:0000256" key="4">
    <source>
        <dbReference type="ARBA" id="ARBA00023136"/>
    </source>
</evidence>
<dbReference type="EMBL" id="JPOS01000014">
    <property type="protein sequence ID" value="KGE88899.1"/>
    <property type="molecule type" value="Genomic_DNA"/>
</dbReference>
<keyword evidence="2 5" id="KW-0812">Transmembrane</keyword>
<gene>
    <name evidence="7" type="ORF">IX84_06225</name>
</gene>
<dbReference type="AlphaFoldDB" id="A0A098S8N5"/>
<feature type="transmembrane region" description="Helical" evidence="5">
    <location>
        <begin position="6"/>
        <end position="26"/>
    </location>
</feature>
<feature type="transmembrane region" description="Helical" evidence="5">
    <location>
        <begin position="71"/>
        <end position="95"/>
    </location>
</feature>
<feature type="transmembrane region" description="Helical" evidence="5">
    <location>
        <begin position="201"/>
        <end position="223"/>
    </location>
</feature>
<comment type="caution">
    <text evidence="7">The sequence shown here is derived from an EMBL/GenBank/DDBJ whole genome shotgun (WGS) entry which is preliminary data.</text>
</comment>
<feature type="transmembrane region" description="Helical" evidence="5">
    <location>
        <begin position="230"/>
        <end position="253"/>
    </location>
</feature>
<accession>A0A098S8N5</accession>
<sequence>MMEILMYAGLFIVSLGVLLKASDWFIDSAEQIGLSLGVSPFIIGVTIVAFGTSLPELATSIASVLSGESEIVTGNVVGSNITNIALVLGLAALVVDKIELEYNIWHVDMPFLWGSAFLLWFVLRDLHFSLFEGILFIMGIVVFLAYSFKSEQEPEEIERPTVTWKTYTMLIIGGAFVYLGADYTILAIRKLSTFAGIDPEIIALSAVALGTSLPEVIVSLNAARRGKASIAVGNVLGSNIFNTYIVMGVSSFFGKLVIPTNINELFLPLMVAMTILFGIMANNKKITRWEGVLLLMFYAFFFGQLIESAI</sequence>
<dbReference type="Proteomes" id="UP000029736">
    <property type="component" value="Unassembled WGS sequence"/>
</dbReference>
<feature type="transmembrane region" description="Helical" evidence="5">
    <location>
        <begin position="265"/>
        <end position="282"/>
    </location>
</feature>
<feature type="transmembrane region" description="Helical" evidence="5">
    <location>
        <begin position="289"/>
        <end position="306"/>
    </location>
</feature>
<feature type="domain" description="Sodium/calcium exchanger membrane region" evidence="6">
    <location>
        <begin position="167"/>
        <end position="301"/>
    </location>
</feature>
<dbReference type="GO" id="GO:0005886">
    <property type="term" value="C:plasma membrane"/>
    <property type="evidence" value="ECO:0007669"/>
    <property type="project" value="TreeGrafter"/>
</dbReference>
<keyword evidence="8" id="KW-1185">Reference proteome</keyword>
<proteinExistence type="predicted"/>